<dbReference type="InterPro" id="IPR050789">
    <property type="entry name" value="Diverse_Enzym_Activities"/>
</dbReference>
<dbReference type="Gene3D" id="3.40.710.10">
    <property type="entry name" value="DD-peptidase/beta-lactamase superfamily"/>
    <property type="match status" value="1"/>
</dbReference>
<dbReference type="SUPFAM" id="SSF56601">
    <property type="entry name" value="beta-lactamase/transpeptidase-like"/>
    <property type="match status" value="1"/>
</dbReference>
<accession>A0A1E3QR31</accession>
<evidence type="ECO:0000313" key="3">
    <source>
        <dbReference type="Proteomes" id="UP000094336"/>
    </source>
</evidence>
<dbReference type="InterPro" id="IPR012338">
    <property type="entry name" value="Beta-lactam/transpept-like"/>
</dbReference>
<dbReference type="OrthoDB" id="428260at2759"/>
<reference evidence="3" key="1">
    <citation type="submission" date="2016-05" db="EMBL/GenBank/DDBJ databases">
        <title>Comparative genomics of biotechnologically important yeasts.</title>
        <authorList>
            <consortium name="DOE Joint Genome Institute"/>
            <person name="Riley R."/>
            <person name="Haridas S."/>
            <person name="Wolfe K.H."/>
            <person name="Lopes M.R."/>
            <person name="Hittinger C.T."/>
            <person name="Goker M."/>
            <person name="Salamov A."/>
            <person name="Wisecaver J."/>
            <person name="Long T.M."/>
            <person name="Aerts A.L."/>
            <person name="Barry K."/>
            <person name="Choi C."/>
            <person name="Clum A."/>
            <person name="Coughlan A.Y."/>
            <person name="Deshpande S."/>
            <person name="Douglass A.P."/>
            <person name="Hanson S.J."/>
            <person name="Klenk H.-P."/>
            <person name="Labutti K."/>
            <person name="Lapidus A."/>
            <person name="Lindquist E."/>
            <person name="Lipzen A."/>
            <person name="Meier-Kolthoff J.P."/>
            <person name="Ohm R.A."/>
            <person name="Otillar R.P."/>
            <person name="Pangilinan J."/>
            <person name="Peng Y."/>
            <person name="Rokas A."/>
            <person name="Rosa C.A."/>
            <person name="Scheuner C."/>
            <person name="Sibirny A.A."/>
            <person name="Slot J.C."/>
            <person name="Stielow J.B."/>
            <person name="Sun H."/>
            <person name="Kurtzman C.P."/>
            <person name="Blackwell M."/>
            <person name="Grigoriev I.V."/>
            <person name="Jeffries T.W."/>
        </authorList>
    </citation>
    <scope>NUCLEOTIDE SEQUENCE [LARGE SCALE GENOMIC DNA]</scope>
    <source>
        <strain evidence="3">NRRL Y-12698</strain>
    </source>
</reference>
<evidence type="ECO:0000259" key="1">
    <source>
        <dbReference type="Pfam" id="PF00144"/>
    </source>
</evidence>
<dbReference type="RefSeq" id="XP_018985438.1">
    <property type="nucleotide sequence ID" value="XM_019131745.1"/>
</dbReference>
<gene>
    <name evidence="2" type="ORF">BABINDRAFT_35976</name>
</gene>
<keyword evidence="3" id="KW-1185">Reference proteome</keyword>
<protein>
    <recommendedName>
        <fullName evidence="1">Beta-lactamase-related domain-containing protein</fullName>
    </recommendedName>
</protein>
<proteinExistence type="predicted"/>
<dbReference type="PANTHER" id="PTHR43283:SF3">
    <property type="entry name" value="BETA-LACTAMASE FAMILY PROTEIN (AFU_ORTHOLOGUE AFUA_5G07500)"/>
    <property type="match status" value="1"/>
</dbReference>
<dbReference type="Proteomes" id="UP000094336">
    <property type="component" value="Unassembled WGS sequence"/>
</dbReference>
<dbReference type="GeneID" id="30149598"/>
<sequence length="407" mass="44871">MIRISSENKQQLKTACDKIIRSYVDARDETRIPGVVAAVTTKDGVIYETSQGYANIATEESIAEDTIFCFYSATKIITSVACMQLYERGLLDLDAPAEQYHAEISKIQVLVDFDSKGDPITKPPNTKMTVRMMLSHTAGFSYPFFDIGHLFVMKALKSVPIDDVISDIPLVCEPGSKWAYGNGIDWAGKVVESISGLRLGDYLAQNVFQPLGMDSCTFCITDAAQKQRLMAVYQRIPGKKDLGLSHVKPPLRPNTDMGGQGVFGTVGDFTKFIRMFLNGGKSDSGAHILHADTIRYGAANQLPKNFEITTLETLLPHIANQIDFFPELPKSHSLFAMRTDAHAATGRGPGTLMWAGLANLFYWIDMERGVGGFWATQILPFGDAPCLECFFQMETEVYKALESGAKL</sequence>
<feature type="domain" description="Beta-lactamase-related" evidence="1">
    <location>
        <begin position="22"/>
        <end position="380"/>
    </location>
</feature>
<organism evidence="2 3">
    <name type="scientific">Babjeviella inositovora NRRL Y-12698</name>
    <dbReference type="NCBI Taxonomy" id="984486"/>
    <lineage>
        <taxon>Eukaryota</taxon>
        <taxon>Fungi</taxon>
        <taxon>Dikarya</taxon>
        <taxon>Ascomycota</taxon>
        <taxon>Saccharomycotina</taxon>
        <taxon>Pichiomycetes</taxon>
        <taxon>Serinales incertae sedis</taxon>
        <taxon>Babjeviella</taxon>
    </lineage>
</organism>
<dbReference type="Pfam" id="PF00144">
    <property type="entry name" value="Beta-lactamase"/>
    <property type="match status" value="1"/>
</dbReference>
<dbReference type="AlphaFoldDB" id="A0A1E3QR31"/>
<evidence type="ECO:0000313" key="2">
    <source>
        <dbReference type="EMBL" id="ODQ80110.1"/>
    </source>
</evidence>
<dbReference type="PANTHER" id="PTHR43283">
    <property type="entry name" value="BETA-LACTAMASE-RELATED"/>
    <property type="match status" value="1"/>
</dbReference>
<dbReference type="STRING" id="984486.A0A1E3QR31"/>
<name>A0A1E3QR31_9ASCO</name>
<dbReference type="InterPro" id="IPR001466">
    <property type="entry name" value="Beta-lactam-related"/>
</dbReference>
<dbReference type="EMBL" id="KV454430">
    <property type="protein sequence ID" value="ODQ80110.1"/>
    <property type="molecule type" value="Genomic_DNA"/>
</dbReference>